<dbReference type="EMBL" id="CP002656">
    <property type="protein sequence ID" value="AEB94314.1"/>
    <property type="molecule type" value="Genomic_DNA"/>
</dbReference>
<dbReference type="Gene3D" id="3.10.129.10">
    <property type="entry name" value="Hotdog Thioesterase"/>
    <property type="match status" value="2"/>
</dbReference>
<proteinExistence type="predicted"/>
<gene>
    <name evidence="3" type="ordered locus">Mcup_0205</name>
</gene>
<reference evidence="3 4" key="1">
    <citation type="journal article" date="2011" name="J. Bacteriol.">
        <title>Complete genome sequence of Metallosphaera cuprina, a metal sulfide-oxidizing archaeon from a hot spring.</title>
        <authorList>
            <person name="Liu L.J."/>
            <person name="You X.Y."/>
            <person name="Zheng H."/>
            <person name="Wang S."/>
            <person name="Jiang C.Y."/>
            <person name="Liu S.J."/>
        </authorList>
    </citation>
    <scope>NUCLEOTIDE SEQUENCE [LARGE SCALE GENOMIC DNA]</scope>
    <source>
        <strain evidence="3 4">Ar-4</strain>
    </source>
</reference>
<protein>
    <submittedName>
        <fullName evidence="3">Thioesterase superfamily protein</fullName>
    </submittedName>
</protein>
<keyword evidence="4" id="KW-1185">Reference proteome</keyword>
<dbReference type="InterPro" id="IPR040170">
    <property type="entry name" value="Cytosol_ACT"/>
</dbReference>
<dbReference type="STRING" id="1006006.Mcup_0205"/>
<dbReference type="InterPro" id="IPR033120">
    <property type="entry name" value="HOTDOG_ACOT"/>
</dbReference>
<feature type="domain" description="HotDog ACOT-type" evidence="2">
    <location>
        <begin position="139"/>
        <end position="259"/>
    </location>
</feature>
<dbReference type="CDD" id="cd03442">
    <property type="entry name" value="BFIT_BACH"/>
    <property type="match status" value="2"/>
</dbReference>
<dbReference type="eggNOG" id="arCOG00773">
    <property type="taxonomic scope" value="Archaea"/>
</dbReference>
<dbReference type="PATRIC" id="fig|1006006.8.peg.206"/>
<accession>F4FYS5</accession>
<dbReference type="HOGENOM" id="CLU_073524_0_0_2"/>
<dbReference type="Pfam" id="PF03061">
    <property type="entry name" value="4HBT"/>
    <property type="match status" value="2"/>
</dbReference>
<evidence type="ECO:0000313" key="3">
    <source>
        <dbReference type="EMBL" id="AEB94314.1"/>
    </source>
</evidence>
<dbReference type="GO" id="GO:0052816">
    <property type="term" value="F:long-chain fatty acyl-CoA hydrolase activity"/>
    <property type="evidence" value="ECO:0007669"/>
    <property type="project" value="TreeGrafter"/>
</dbReference>
<dbReference type="GO" id="GO:0005829">
    <property type="term" value="C:cytosol"/>
    <property type="evidence" value="ECO:0007669"/>
    <property type="project" value="TreeGrafter"/>
</dbReference>
<dbReference type="Proteomes" id="UP000007812">
    <property type="component" value="Chromosome"/>
</dbReference>
<dbReference type="PANTHER" id="PTHR11049:SF16">
    <property type="entry name" value="PROTEIN VDLD"/>
    <property type="match status" value="1"/>
</dbReference>
<dbReference type="PANTHER" id="PTHR11049">
    <property type="entry name" value="ACYL COENZYME A THIOESTER HYDROLASE"/>
    <property type="match status" value="1"/>
</dbReference>
<evidence type="ECO:0000313" key="4">
    <source>
        <dbReference type="Proteomes" id="UP000007812"/>
    </source>
</evidence>
<dbReference type="KEGG" id="mcn:Mcup_0205"/>
<name>F4FYS5_METCR</name>
<dbReference type="SUPFAM" id="SSF54637">
    <property type="entry name" value="Thioesterase/thiol ester dehydrase-isomerase"/>
    <property type="match status" value="2"/>
</dbReference>
<keyword evidence="1" id="KW-0378">Hydrolase</keyword>
<feature type="domain" description="HotDog ACOT-type" evidence="2">
    <location>
        <begin position="1"/>
        <end position="89"/>
    </location>
</feature>
<dbReference type="InterPro" id="IPR029069">
    <property type="entry name" value="HotDog_dom_sf"/>
</dbReference>
<dbReference type="InterPro" id="IPR006683">
    <property type="entry name" value="Thioestr_dom"/>
</dbReference>
<dbReference type="AlphaFoldDB" id="F4FYS5"/>
<dbReference type="GO" id="GO:0006637">
    <property type="term" value="P:acyl-CoA metabolic process"/>
    <property type="evidence" value="ECO:0007669"/>
    <property type="project" value="TreeGrafter"/>
</dbReference>
<dbReference type="PROSITE" id="PS51770">
    <property type="entry name" value="HOTDOG_ACOT"/>
    <property type="match status" value="2"/>
</dbReference>
<evidence type="ECO:0000256" key="1">
    <source>
        <dbReference type="ARBA" id="ARBA00022801"/>
    </source>
</evidence>
<evidence type="ECO:0000259" key="2">
    <source>
        <dbReference type="PROSITE" id="PS51770"/>
    </source>
</evidence>
<organism evidence="3 4">
    <name type="scientific">Metallosphaera cuprina (strain Ar-4)</name>
    <dbReference type="NCBI Taxonomy" id="1006006"/>
    <lineage>
        <taxon>Archaea</taxon>
        <taxon>Thermoproteota</taxon>
        <taxon>Thermoprotei</taxon>
        <taxon>Sulfolobales</taxon>
        <taxon>Sulfolobaceae</taxon>
        <taxon>Metallosphaera</taxon>
    </lineage>
</organism>
<sequence>MGRLHGGDMLKFLADAGMLASMKVGHGLAVLASLDQVLFKKGASLGDIVEIDARVLYIGNTSMEVEMRALKGTEEIVTASGTYVKVDNNFKPSPISLKIEPENDEERKAIDLALSRRKARLEKIKRNEITCSEDETKFLRHHLSNTIFVGPTLTYDGRVVSAGNLLKAMDDLGGALALRYNGIENYRPNQDGVVTVAVSDIFFYAPIRLGDIVEMNAGITFVGRTSMDLLINVNKIDIGNNECKHVTTAYFTYVRVDPYGNKKEVPKYVPETPHEKRLWEESLSRRSR</sequence>